<evidence type="ECO:0000313" key="2">
    <source>
        <dbReference type="EMBL" id="HIS71142.1"/>
    </source>
</evidence>
<dbReference type="AlphaFoldDB" id="A0A9D1JWC3"/>
<dbReference type="InterPro" id="IPR025393">
    <property type="entry name" value="DUF4301"/>
</dbReference>
<protein>
    <submittedName>
        <fullName evidence="2">DUF4301 family protein</fullName>
    </submittedName>
</protein>
<dbReference type="EMBL" id="DVJI01000012">
    <property type="protein sequence ID" value="HIS71142.1"/>
    <property type="molecule type" value="Genomic_DNA"/>
</dbReference>
<reference evidence="2" key="1">
    <citation type="submission" date="2020-10" db="EMBL/GenBank/DDBJ databases">
        <authorList>
            <person name="Gilroy R."/>
        </authorList>
    </citation>
    <scope>NUCLEOTIDE SEQUENCE</scope>
    <source>
        <strain evidence="2">ChiGjej3B3-5194</strain>
    </source>
</reference>
<evidence type="ECO:0000313" key="3">
    <source>
        <dbReference type="Proteomes" id="UP000886742"/>
    </source>
</evidence>
<gene>
    <name evidence="2" type="ORF">IAD02_04135</name>
</gene>
<organism evidence="2 3">
    <name type="scientific">Candidatus Enterousia intestinigallinarum</name>
    <dbReference type="NCBI Taxonomy" id="2840790"/>
    <lineage>
        <taxon>Bacteria</taxon>
        <taxon>Pseudomonadati</taxon>
        <taxon>Pseudomonadota</taxon>
        <taxon>Alphaproteobacteria</taxon>
        <taxon>Candidatus Enterousia</taxon>
    </lineage>
</organism>
<dbReference type="Pfam" id="PF14134">
    <property type="entry name" value="DUF4301"/>
    <property type="match status" value="1"/>
</dbReference>
<name>A0A9D1JWC3_9PROT</name>
<sequence length="479" mass="52789">MIEFSNDDILQIEQHGLTPDAVAAQLDAFARGFAFSDIVAPATDGDGVIQLDAEMRRHYIDIYEQYRRTHSVVKFVPASGAATRMFRDLFEFLNTGARNTVTDAVLNNLSRFAFYADLKKILPDTPTDTDIIERIVTDAGLNYGHMPKALIKFHHYADGARTALAEHLDEGAEYARGADGVNIHFTVSPEHRAGFEELLLRLVPEYSARYGVQYNIELSYQKSSTDTIAVNPDNTPFRDADGRLLFRPAGHGALIENLNEIDADLIFIKNIDNVCVASHRGDTIEYKSALAGYLVMLQSKIFDYLNNTTAPLGDVIRFINDNLGVRLSRDATRADCNRILGRPLRVCGVVRNTGAPGGGPFWVRAADGTVSLQIVESAQIAPDARDIMNTSQYFNPVDLVCATRDASGRHIDLIQFVDENTGFISEKSAGGRPLRAMERPGLWNGAMAGWNTVFIEVPPTTFTPVKVVADLLSAPHINV</sequence>
<feature type="domain" description="DUF4301" evidence="1">
    <location>
        <begin position="6"/>
        <end position="476"/>
    </location>
</feature>
<reference evidence="2" key="2">
    <citation type="journal article" date="2021" name="PeerJ">
        <title>Extensive microbial diversity within the chicken gut microbiome revealed by metagenomics and culture.</title>
        <authorList>
            <person name="Gilroy R."/>
            <person name="Ravi A."/>
            <person name="Getino M."/>
            <person name="Pursley I."/>
            <person name="Horton D.L."/>
            <person name="Alikhan N.F."/>
            <person name="Baker D."/>
            <person name="Gharbi K."/>
            <person name="Hall N."/>
            <person name="Watson M."/>
            <person name="Adriaenssens E.M."/>
            <person name="Foster-Nyarko E."/>
            <person name="Jarju S."/>
            <person name="Secka A."/>
            <person name="Antonio M."/>
            <person name="Oren A."/>
            <person name="Chaudhuri R.R."/>
            <person name="La Ragione R."/>
            <person name="Hildebrand F."/>
            <person name="Pallen M.J."/>
        </authorList>
    </citation>
    <scope>NUCLEOTIDE SEQUENCE</scope>
    <source>
        <strain evidence="2">ChiGjej3B3-5194</strain>
    </source>
</reference>
<comment type="caution">
    <text evidence="2">The sequence shown here is derived from an EMBL/GenBank/DDBJ whole genome shotgun (WGS) entry which is preliminary data.</text>
</comment>
<dbReference type="Proteomes" id="UP000886742">
    <property type="component" value="Unassembled WGS sequence"/>
</dbReference>
<proteinExistence type="predicted"/>
<evidence type="ECO:0000259" key="1">
    <source>
        <dbReference type="Pfam" id="PF14134"/>
    </source>
</evidence>
<accession>A0A9D1JWC3</accession>